<organism evidence="12">
    <name type="scientific">Ananas comosus var. bracteatus</name>
    <name type="common">red pineapple</name>
    <dbReference type="NCBI Taxonomy" id="296719"/>
    <lineage>
        <taxon>Eukaryota</taxon>
        <taxon>Viridiplantae</taxon>
        <taxon>Streptophyta</taxon>
        <taxon>Embryophyta</taxon>
        <taxon>Tracheophyta</taxon>
        <taxon>Spermatophyta</taxon>
        <taxon>Magnoliopsida</taxon>
        <taxon>Liliopsida</taxon>
        <taxon>Poales</taxon>
        <taxon>Bromeliaceae</taxon>
        <taxon>Bromelioideae</taxon>
        <taxon>Ananas</taxon>
    </lineage>
</organism>
<dbReference type="InterPro" id="IPR012341">
    <property type="entry name" value="6hp_glycosidase-like_sf"/>
</dbReference>
<dbReference type="Pfam" id="PF00759">
    <property type="entry name" value="Glyco_hydro_9"/>
    <property type="match status" value="1"/>
</dbReference>
<gene>
    <name evidence="12" type="ORF">CB5_LOCUS25306</name>
</gene>
<keyword evidence="3 8" id="KW-0378">Hydrolase</keyword>
<keyword evidence="6 8" id="KW-0326">Glycosidase</keyword>
<dbReference type="InterPro" id="IPR008928">
    <property type="entry name" value="6-hairpin_glycosidase_sf"/>
</dbReference>
<evidence type="ECO:0000256" key="8">
    <source>
        <dbReference type="PROSITE-ProRule" id="PRU10059"/>
    </source>
</evidence>
<feature type="domain" description="Glycoside hydrolase family 9" evidence="11">
    <location>
        <begin position="115"/>
        <end position="591"/>
    </location>
</feature>
<evidence type="ECO:0000256" key="3">
    <source>
        <dbReference type="ARBA" id="ARBA00022801"/>
    </source>
</evidence>
<comment type="catalytic activity">
    <reaction evidence="1 9">
        <text>Endohydrolysis of (1-&gt;4)-beta-D-glucosidic linkages in cellulose, lichenin and cereal beta-D-glucans.</text>
        <dbReference type="EC" id="3.2.1.4"/>
    </reaction>
</comment>
<evidence type="ECO:0000256" key="5">
    <source>
        <dbReference type="ARBA" id="ARBA00023277"/>
    </source>
</evidence>
<dbReference type="GO" id="GO:0030245">
    <property type="term" value="P:cellulose catabolic process"/>
    <property type="evidence" value="ECO:0007669"/>
    <property type="project" value="UniProtKB-KW"/>
</dbReference>
<evidence type="ECO:0000256" key="6">
    <source>
        <dbReference type="ARBA" id="ARBA00023295"/>
    </source>
</evidence>
<evidence type="ECO:0000256" key="10">
    <source>
        <dbReference type="SAM" id="Phobius"/>
    </source>
</evidence>
<reference evidence="12" key="1">
    <citation type="submission" date="2020-07" db="EMBL/GenBank/DDBJ databases">
        <authorList>
            <person name="Lin J."/>
        </authorList>
    </citation>
    <scope>NUCLEOTIDE SEQUENCE</scope>
</reference>
<dbReference type="Gene3D" id="1.50.10.10">
    <property type="match status" value="1"/>
</dbReference>
<dbReference type="SUPFAM" id="SSF48208">
    <property type="entry name" value="Six-hairpin glycosidases"/>
    <property type="match status" value="1"/>
</dbReference>
<evidence type="ECO:0000259" key="11">
    <source>
        <dbReference type="Pfam" id="PF00759"/>
    </source>
</evidence>
<proteinExistence type="inferred from homology"/>
<sequence length="620" mass="68841">MFFYSSSTNQHGRELSNVCSLHLRDGPVTTFASRWNSIEIDFDLFPTSSRTNDPVPSKYSKSYTFKLGITDMSQLKCFIYVSIALVLIVVALVLLMVLLPRKRGHHGSSSNLPVALEYSLLFFDAQKSGVLPTNNPVKFRRNSGLKDGPDASLVGGFYDSGNNIKFSFPTAYTITLLSWSVIEYHKKYSSIDQLEHVQDIIRWGSDYLLKLYIPSNTTSKPALLYSQASYYSLKSVGSTNTDKNLQDDMTCWQRPKDMTYDRRVSICGGSAADLAGEVAAALAAASLALADQNETYSQKLVEASESVFKLVRKSQNKETYTADDACGGEARGFYTSSSYKDELVWAGTWLFFATGNYAYLRYTTDNFELAVKEEMDSNSGIFYWDNKIPANAVLLTRLRYLHDPGYPYEAALTVCSDMVNILMCSYLSYSGSFNMTPGGLLLRKDNFRPLQYAATAAFLSSIYSDYLNIIQVPAASCGANTFSVKQLQSFAKSQVDYILGNNPLKMSYMVGFGDNFPQYVHHRAASIPSDGRRYSCSEGKAWLSAKDPNPNVVTGAMVAGPDKEDQFLDQRELPEYTEPSISGNAGLVAALVALLDYPVSVEYNHLTGGMDRERIFANMS</sequence>
<name>A0A6V7QGZ4_ANACO</name>
<dbReference type="PANTHER" id="PTHR22298">
    <property type="entry name" value="ENDO-1,4-BETA-GLUCANASE"/>
    <property type="match status" value="1"/>
</dbReference>
<keyword evidence="10" id="KW-0812">Transmembrane</keyword>
<evidence type="ECO:0000256" key="1">
    <source>
        <dbReference type="ARBA" id="ARBA00000966"/>
    </source>
</evidence>
<dbReference type="PROSITE" id="PS00592">
    <property type="entry name" value="GH9_2"/>
    <property type="match status" value="1"/>
</dbReference>
<feature type="transmembrane region" description="Helical" evidence="10">
    <location>
        <begin position="78"/>
        <end position="99"/>
    </location>
</feature>
<evidence type="ECO:0000256" key="2">
    <source>
        <dbReference type="ARBA" id="ARBA00007072"/>
    </source>
</evidence>
<dbReference type="EC" id="3.2.1.4" evidence="9"/>
<dbReference type="InterPro" id="IPR001701">
    <property type="entry name" value="Glyco_hydro_9"/>
</dbReference>
<accession>A0A6V7QGZ4</accession>
<keyword evidence="4 9" id="KW-0136">Cellulose degradation</keyword>
<keyword evidence="10" id="KW-1133">Transmembrane helix</keyword>
<dbReference type="EMBL" id="LR862135">
    <property type="protein sequence ID" value="CAD1842095.1"/>
    <property type="molecule type" value="Genomic_DNA"/>
</dbReference>
<keyword evidence="10" id="KW-0472">Membrane</keyword>
<dbReference type="AlphaFoldDB" id="A0A6V7QGZ4"/>
<keyword evidence="7 8" id="KW-0624">Polysaccharide degradation</keyword>
<evidence type="ECO:0000313" key="12">
    <source>
        <dbReference type="EMBL" id="CAD1842095.1"/>
    </source>
</evidence>
<dbReference type="InterPro" id="IPR018221">
    <property type="entry name" value="Glyco_hydro_9_His_AS"/>
</dbReference>
<evidence type="ECO:0000256" key="7">
    <source>
        <dbReference type="ARBA" id="ARBA00023326"/>
    </source>
</evidence>
<evidence type="ECO:0000256" key="9">
    <source>
        <dbReference type="RuleBase" id="RU361166"/>
    </source>
</evidence>
<feature type="active site" evidence="8">
    <location>
        <position position="521"/>
    </location>
</feature>
<protein>
    <recommendedName>
        <fullName evidence="9">Endoglucanase</fullName>
        <ecNumber evidence="9">3.2.1.4</ecNumber>
    </recommendedName>
</protein>
<comment type="similarity">
    <text evidence="2 8 9">Belongs to the glycosyl hydrolase 9 (cellulase E) family.</text>
</comment>
<evidence type="ECO:0000256" key="4">
    <source>
        <dbReference type="ARBA" id="ARBA00023001"/>
    </source>
</evidence>
<keyword evidence="5 8" id="KW-0119">Carbohydrate metabolism</keyword>
<dbReference type="GO" id="GO:0008810">
    <property type="term" value="F:cellulase activity"/>
    <property type="evidence" value="ECO:0007669"/>
    <property type="project" value="UniProtKB-EC"/>
</dbReference>